<gene>
    <name evidence="4" type="ORF">R3P38DRAFT_1053814</name>
</gene>
<comment type="caution">
    <text evidence="4">The sequence shown here is derived from an EMBL/GenBank/DDBJ whole genome shotgun (WGS) entry which is preliminary data.</text>
</comment>
<feature type="region of interest" description="Disordered" evidence="1">
    <location>
        <begin position="275"/>
        <end position="331"/>
    </location>
</feature>
<feature type="region of interest" description="Disordered" evidence="1">
    <location>
        <begin position="57"/>
        <end position="78"/>
    </location>
</feature>
<keyword evidence="2" id="KW-0472">Membrane</keyword>
<protein>
    <submittedName>
        <fullName evidence="4">Uncharacterized protein</fullName>
    </submittedName>
</protein>
<keyword evidence="5" id="KW-1185">Reference proteome</keyword>
<evidence type="ECO:0000256" key="2">
    <source>
        <dbReference type="SAM" id="Phobius"/>
    </source>
</evidence>
<keyword evidence="2" id="KW-1133">Transmembrane helix</keyword>
<feature type="transmembrane region" description="Helical" evidence="2">
    <location>
        <begin position="168"/>
        <end position="187"/>
    </location>
</feature>
<dbReference type="AlphaFoldDB" id="A0AAW0BF35"/>
<reference evidence="4 5" key="1">
    <citation type="journal article" date="2024" name="J Genomics">
        <title>Draft genome sequencing and assembly of Favolaschia claudopus CIRM-BRFM 2984 isolated from oak limbs.</title>
        <authorList>
            <person name="Navarro D."/>
            <person name="Drula E."/>
            <person name="Chaduli D."/>
            <person name="Cazenave R."/>
            <person name="Ahrendt S."/>
            <person name="Wang J."/>
            <person name="Lipzen A."/>
            <person name="Daum C."/>
            <person name="Barry K."/>
            <person name="Grigoriev I.V."/>
            <person name="Favel A."/>
            <person name="Rosso M.N."/>
            <person name="Martin F."/>
        </authorList>
    </citation>
    <scope>NUCLEOTIDE SEQUENCE [LARGE SCALE GENOMIC DNA]</scope>
    <source>
        <strain evidence="4 5">CIRM-BRFM 2984</strain>
    </source>
</reference>
<sequence length="331" mass="35934">MGRGRTMRRVLHPLVVLGTLAIPSTATPQFFGGHHAQFPPHRSLSYLSASRSSHSSTVSASTISHSTPVTISPSSRSTTTTNSLELQTFLNVFHASSDQPLLPSSQSASHSSSLPSTLPMTSSSAPTPILPQPTPADPGFASVSPPPPPPPAVFAQSHSFDWKKLVEILLPAVVVALLACIIAIAVFRRRRRVRDQKDWEGSRLPEVEDRNGLWQWPFGRRTSISPKQQRSRATYVSGEDWNASDAYLRGAEKRDDDDARSEMGLNAPPSMLDVVLSDTGHSETGHDYHHVPGFHSESPPHDEPALESRPASRLHPLPVVPDSIPNASYAV</sequence>
<evidence type="ECO:0000313" key="4">
    <source>
        <dbReference type="EMBL" id="KAK7024901.1"/>
    </source>
</evidence>
<evidence type="ECO:0000313" key="5">
    <source>
        <dbReference type="Proteomes" id="UP001362999"/>
    </source>
</evidence>
<feature type="chain" id="PRO_5043810446" evidence="3">
    <location>
        <begin position="27"/>
        <end position="331"/>
    </location>
</feature>
<feature type="region of interest" description="Disordered" evidence="1">
    <location>
        <begin position="101"/>
        <end position="149"/>
    </location>
</feature>
<dbReference type="Proteomes" id="UP001362999">
    <property type="component" value="Unassembled WGS sequence"/>
</dbReference>
<organism evidence="4 5">
    <name type="scientific">Favolaschia claudopus</name>
    <dbReference type="NCBI Taxonomy" id="2862362"/>
    <lineage>
        <taxon>Eukaryota</taxon>
        <taxon>Fungi</taxon>
        <taxon>Dikarya</taxon>
        <taxon>Basidiomycota</taxon>
        <taxon>Agaricomycotina</taxon>
        <taxon>Agaricomycetes</taxon>
        <taxon>Agaricomycetidae</taxon>
        <taxon>Agaricales</taxon>
        <taxon>Marasmiineae</taxon>
        <taxon>Mycenaceae</taxon>
        <taxon>Favolaschia</taxon>
    </lineage>
</organism>
<dbReference type="EMBL" id="JAWWNJ010000034">
    <property type="protein sequence ID" value="KAK7024901.1"/>
    <property type="molecule type" value="Genomic_DNA"/>
</dbReference>
<feature type="compositionally biased region" description="Low complexity" evidence="1">
    <location>
        <begin position="101"/>
        <end position="127"/>
    </location>
</feature>
<name>A0AAW0BF35_9AGAR</name>
<feature type="compositionally biased region" description="Basic and acidic residues" evidence="1">
    <location>
        <begin position="280"/>
        <end position="290"/>
    </location>
</feature>
<keyword evidence="2" id="KW-0812">Transmembrane</keyword>
<evidence type="ECO:0000256" key="1">
    <source>
        <dbReference type="SAM" id="MobiDB-lite"/>
    </source>
</evidence>
<keyword evidence="3" id="KW-0732">Signal</keyword>
<feature type="signal peptide" evidence="3">
    <location>
        <begin position="1"/>
        <end position="26"/>
    </location>
</feature>
<evidence type="ECO:0000256" key="3">
    <source>
        <dbReference type="SAM" id="SignalP"/>
    </source>
</evidence>
<accession>A0AAW0BF35</accession>
<proteinExistence type="predicted"/>